<reference evidence="1 2" key="1">
    <citation type="submission" date="2021-03" db="EMBL/GenBank/DDBJ databases">
        <title>Genomic Encyclopedia of Type Strains, Phase IV (KMG-IV): sequencing the most valuable type-strain genomes for metagenomic binning, comparative biology and taxonomic classification.</title>
        <authorList>
            <person name="Goeker M."/>
        </authorList>
    </citation>
    <scope>NUCLEOTIDE SEQUENCE [LARGE SCALE GENOMIC DNA]</scope>
    <source>
        <strain evidence="1 2">DSM 26048</strain>
    </source>
</reference>
<accession>A0ABS4J285</accession>
<protein>
    <submittedName>
        <fullName evidence="1">Biotin operon repressor</fullName>
    </submittedName>
</protein>
<dbReference type="RefSeq" id="WP_209975785.1">
    <property type="nucleotide sequence ID" value="NZ_JAGGLB010000022.1"/>
</dbReference>
<evidence type="ECO:0000313" key="1">
    <source>
        <dbReference type="EMBL" id="MBP1993915.1"/>
    </source>
</evidence>
<sequence length="60" mass="7288">MNENRLWKRYLQELEDVQASGFYLSEKWNTSRQLINEDIHKMILEGVDINQTLKSWTRFA</sequence>
<proteinExistence type="predicted"/>
<dbReference type="EMBL" id="JAGGLB010000022">
    <property type="protein sequence ID" value="MBP1993915.1"/>
    <property type="molecule type" value="Genomic_DNA"/>
</dbReference>
<name>A0ABS4J285_9BACL</name>
<organism evidence="1 2">
    <name type="scientific">Paenibacillus eucommiae</name>
    <dbReference type="NCBI Taxonomy" id="1355755"/>
    <lineage>
        <taxon>Bacteria</taxon>
        <taxon>Bacillati</taxon>
        <taxon>Bacillota</taxon>
        <taxon>Bacilli</taxon>
        <taxon>Bacillales</taxon>
        <taxon>Paenibacillaceae</taxon>
        <taxon>Paenibacillus</taxon>
    </lineage>
</organism>
<gene>
    <name evidence="1" type="ORF">J2Z66_005541</name>
</gene>
<evidence type="ECO:0000313" key="2">
    <source>
        <dbReference type="Proteomes" id="UP001519287"/>
    </source>
</evidence>
<dbReference type="Proteomes" id="UP001519287">
    <property type="component" value="Unassembled WGS sequence"/>
</dbReference>
<comment type="caution">
    <text evidence="1">The sequence shown here is derived from an EMBL/GenBank/DDBJ whole genome shotgun (WGS) entry which is preliminary data.</text>
</comment>
<keyword evidence="2" id="KW-1185">Reference proteome</keyword>